<evidence type="ECO:0000256" key="2">
    <source>
        <dbReference type="SAM" id="MobiDB-lite"/>
    </source>
</evidence>
<dbReference type="EMBL" id="VTFY01000008">
    <property type="protein sequence ID" value="MRX82844.1"/>
    <property type="molecule type" value="Genomic_DNA"/>
</dbReference>
<dbReference type="NCBIfam" id="TIGR00350">
    <property type="entry name" value="lytR_cpsA_psr"/>
    <property type="match status" value="1"/>
</dbReference>
<dbReference type="InterPro" id="IPR050922">
    <property type="entry name" value="LytR/CpsA/Psr_CW_biosynth"/>
</dbReference>
<evidence type="ECO:0000256" key="1">
    <source>
        <dbReference type="ARBA" id="ARBA00006068"/>
    </source>
</evidence>
<evidence type="ECO:0000259" key="3">
    <source>
        <dbReference type="Pfam" id="PF03816"/>
    </source>
</evidence>
<feature type="domain" description="Cell envelope-related transcriptional attenuator" evidence="3">
    <location>
        <begin position="84"/>
        <end position="225"/>
    </location>
</feature>
<reference evidence="5" key="1">
    <citation type="submission" date="2019-08" db="EMBL/GenBank/DDBJ databases">
        <title>Arthrobacter sp. nov., isolated from plateau pika and Tibetan wild ass.</title>
        <authorList>
            <person name="Ge Y."/>
        </authorList>
    </citation>
    <scope>NUCLEOTIDE SEQUENCE [LARGE SCALE GENOMIC DNA]</scope>
    <source>
        <strain evidence="5">HF-4214</strain>
    </source>
</reference>
<dbReference type="Gene3D" id="3.40.630.190">
    <property type="entry name" value="LCP protein"/>
    <property type="match status" value="1"/>
</dbReference>
<evidence type="ECO:0000313" key="4">
    <source>
        <dbReference type="EMBL" id="MRX82844.1"/>
    </source>
</evidence>
<keyword evidence="5" id="KW-1185">Reference proteome</keyword>
<dbReference type="RefSeq" id="WP_154333691.1">
    <property type="nucleotide sequence ID" value="NZ_VTFY01000008.1"/>
</dbReference>
<dbReference type="PANTHER" id="PTHR33392:SF6">
    <property type="entry name" value="POLYISOPRENYL-TEICHOIC ACID--PEPTIDOGLYCAN TEICHOIC ACID TRANSFERASE TAGU"/>
    <property type="match status" value="1"/>
</dbReference>
<proteinExistence type="inferred from homology"/>
<gene>
    <name evidence="4" type="ORF">GJG86_10110</name>
</gene>
<accession>A0A6N7RNU7</accession>
<dbReference type="Pfam" id="PF03816">
    <property type="entry name" value="LytR_cpsA_psr"/>
    <property type="match status" value="1"/>
</dbReference>
<comment type="caution">
    <text evidence="4">The sequence shown here is derived from an EMBL/GenBank/DDBJ whole genome shotgun (WGS) entry which is preliminary data.</text>
</comment>
<name>A0A6N7RNU7_9ACTN</name>
<organism evidence="4 5">
    <name type="scientific">Eggerthella guodeyinii</name>
    <dbReference type="NCBI Taxonomy" id="2690837"/>
    <lineage>
        <taxon>Bacteria</taxon>
        <taxon>Bacillati</taxon>
        <taxon>Actinomycetota</taxon>
        <taxon>Coriobacteriia</taxon>
        <taxon>Eggerthellales</taxon>
        <taxon>Eggerthellaceae</taxon>
        <taxon>Eggerthella</taxon>
    </lineage>
</organism>
<dbReference type="PROSITE" id="PS51257">
    <property type="entry name" value="PROKAR_LIPOPROTEIN"/>
    <property type="match status" value="1"/>
</dbReference>
<evidence type="ECO:0000313" key="5">
    <source>
        <dbReference type="Proteomes" id="UP000438093"/>
    </source>
</evidence>
<dbReference type="InterPro" id="IPR004474">
    <property type="entry name" value="LytR_CpsA_psr"/>
</dbReference>
<dbReference type="AlphaFoldDB" id="A0A6N7RNU7"/>
<dbReference type="Proteomes" id="UP000438093">
    <property type="component" value="Unassembled WGS sequence"/>
</dbReference>
<protein>
    <submittedName>
        <fullName evidence="4">LytR family transcriptional regulator</fullName>
    </submittedName>
</protein>
<comment type="similarity">
    <text evidence="1">Belongs to the LytR/CpsA/Psr (LCP) family.</text>
</comment>
<sequence length="346" mass="37597">MVAIAQRRTTSKVHPGLLALLVALAAALAVVLGSCSAPAPQESDAQPAPTEQLVVNDTPEPPAPDPEYILVIGDDSWEEYTPGHADLMMLMRLDFERHQITLVSVPRDTAYVFPDGNTSKLNQMLTIAGPEEQCAAVSDVVGVDVSQYVVVGFDGLQSIVEHFGGLDLDLPYGLTYNFYTKDYPDEVFDAGEQTLTPWRAMALSRARTGYGDTGYQQEMIRQVVDRQMMTEFIELAYADPTQTGALLTLLQGFVTTNVPLDDQLAWADELASGDEITVYGTTGPYYGDFIEELDGVWLVPESPEEWKALMDAVDAGEDPAPAVSVWSAETESPEAPVSTTTVINLP</sequence>
<feature type="region of interest" description="Disordered" evidence="2">
    <location>
        <begin position="38"/>
        <end position="64"/>
    </location>
</feature>
<dbReference type="PANTHER" id="PTHR33392">
    <property type="entry name" value="POLYISOPRENYL-TEICHOIC ACID--PEPTIDOGLYCAN TEICHOIC ACID TRANSFERASE TAGU"/>
    <property type="match status" value="1"/>
</dbReference>